<gene>
    <name evidence="1" type="ORF">NCTC13098_02199</name>
</gene>
<name>A0A3P8M176_RAOTE</name>
<evidence type="ECO:0000313" key="1">
    <source>
        <dbReference type="EMBL" id="VDR25866.1"/>
    </source>
</evidence>
<proteinExistence type="predicted"/>
<accession>A0A3P8M176</accession>
<sequence>MKKFAFVNDAAEREYKALPADVQDDFGKDLRRIQFGQDPELPIDFMDSIGIGVIELKINGSPAYRCTYVTKYLDTVVVLHSFEKTTNGVDRQAKKVAEKRLKELMADVREAERCKKR</sequence>
<reference evidence="1 2" key="1">
    <citation type="submission" date="2018-12" db="EMBL/GenBank/DDBJ databases">
        <authorList>
            <consortium name="Pathogen Informatics"/>
        </authorList>
    </citation>
    <scope>NUCLEOTIDE SEQUENCE [LARGE SCALE GENOMIC DNA]</scope>
    <source>
        <strain evidence="1 2">NCTC13098</strain>
    </source>
</reference>
<dbReference type="AlphaFoldDB" id="A0A3P8M176"/>
<dbReference type="EMBL" id="LR131271">
    <property type="protein sequence ID" value="VDR25866.1"/>
    <property type="molecule type" value="Genomic_DNA"/>
</dbReference>
<dbReference type="Pfam" id="PF05973">
    <property type="entry name" value="Gp49"/>
    <property type="match status" value="1"/>
</dbReference>
<dbReference type="InterPro" id="IPR009241">
    <property type="entry name" value="HigB-like"/>
</dbReference>
<dbReference type="Proteomes" id="UP000274346">
    <property type="component" value="Chromosome"/>
</dbReference>
<evidence type="ECO:0000313" key="2">
    <source>
        <dbReference type="Proteomes" id="UP000274346"/>
    </source>
</evidence>
<organism evidence="1 2">
    <name type="scientific">Raoultella terrigena</name>
    <name type="common">Klebsiella terrigena</name>
    <dbReference type="NCBI Taxonomy" id="577"/>
    <lineage>
        <taxon>Bacteria</taxon>
        <taxon>Pseudomonadati</taxon>
        <taxon>Pseudomonadota</taxon>
        <taxon>Gammaproteobacteria</taxon>
        <taxon>Enterobacterales</taxon>
        <taxon>Enterobacteriaceae</taxon>
        <taxon>Klebsiella/Raoultella group</taxon>
        <taxon>Raoultella</taxon>
    </lineage>
</organism>
<protein>
    <submittedName>
        <fullName evidence="1">Phage-related protein</fullName>
    </submittedName>
</protein>
<dbReference type="KEGG" id="rtg:NCTC13098_02199"/>